<reference evidence="2 3" key="1">
    <citation type="submission" date="2023-03" db="EMBL/GenBank/DDBJ databases">
        <title>Genome sequence of Lichtheimia ornata CBS 291.66.</title>
        <authorList>
            <person name="Mohabir J.T."/>
            <person name="Shea T.P."/>
            <person name="Kurbessoian T."/>
            <person name="Berby B."/>
            <person name="Fontaine J."/>
            <person name="Livny J."/>
            <person name="Gnirke A."/>
            <person name="Stajich J.E."/>
            <person name="Cuomo C.A."/>
        </authorList>
    </citation>
    <scope>NUCLEOTIDE SEQUENCE [LARGE SCALE GENOMIC DNA]</scope>
    <source>
        <strain evidence="2">CBS 291.66</strain>
    </source>
</reference>
<keyword evidence="3" id="KW-1185">Reference proteome</keyword>
<dbReference type="Proteomes" id="UP001234581">
    <property type="component" value="Unassembled WGS sequence"/>
</dbReference>
<accession>A0AAD7V3B5</accession>
<proteinExistence type="predicted"/>
<gene>
    <name evidence="2" type="ORF">O0I10_006566</name>
</gene>
<organism evidence="2 3">
    <name type="scientific">Lichtheimia ornata</name>
    <dbReference type="NCBI Taxonomy" id="688661"/>
    <lineage>
        <taxon>Eukaryota</taxon>
        <taxon>Fungi</taxon>
        <taxon>Fungi incertae sedis</taxon>
        <taxon>Mucoromycota</taxon>
        <taxon>Mucoromycotina</taxon>
        <taxon>Mucoromycetes</taxon>
        <taxon>Mucorales</taxon>
        <taxon>Lichtheimiaceae</taxon>
        <taxon>Lichtheimia</taxon>
    </lineage>
</organism>
<protein>
    <submittedName>
        <fullName evidence="2">Uncharacterized protein</fullName>
    </submittedName>
</protein>
<feature type="region of interest" description="Disordered" evidence="1">
    <location>
        <begin position="73"/>
        <end position="104"/>
    </location>
</feature>
<evidence type="ECO:0000313" key="2">
    <source>
        <dbReference type="EMBL" id="KAJ8657751.1"/>
    </source>
</evidence>
<dbReference type="EMBL" id="JARTCD010000029">
    <property type="protein sequence ID" value="KAJ8657751.1"/>
    <property type="molecule type" value="Genomic_DNA"/>
</dbReference>
<feature type="compositionally biased region" description="Polar residues" evidence="1">
    <location>
        <begin position="1"/>
        <end position="10"/>
    </location>
</feature>
<feature type="region of interest" description="Disordered" evidence="1">
    <location>
        <begin position="1"/>
        <end position="59"/>
    </location>
</feature>
<dbReference type="GeneID" id="83213977"/>
<comment type="caution">
    <text evidence="2">The sequence shown here is derived from an EMBL/GenBank/DDBJ whole genome shotgun (WGS) entry which is preliminary data.</text>
</comment>
<dbReference type="AlphaFoldDB" id="A0AAD7V3B5"/>
<dbReference type="RefSeq" id="XP_058342664.1">
    <property type="nucleotide sequence ID" value="XM_058486593.1"/>
</dbReference>
<evidence type="ECO:0000313" key="3">
    <source>
        <dbReference type="Proteomes" id="UP001234581"/>
    </source>
</evidence>
<evidence type="ECO:0000256" key="1">
    <source>
        <dbReference type="SAM" id="MobiDB-lite"/>
    </source>
</evidence>
<name>A0AAD7V3B5_9FUNG</name>
<feature type="compositionally biased region" description="Polar residues" evidence="1">
    <location>
        <begin position="93"/>
        <end position="104"/>
    </location>
</feature>
<sequence length="104" mass="12180">MSTQQTSNTRPCRCGSIHPHQRTSNSSCRLNARNLRPQLHSQEEANTRNTRNTRRRLNDEEKLIHAIHVSCRLNDEEEADTRNTRNTRRQLNGEEQPNDHQLQA</sequence>